<name>K2PQJ7_9FLAO</name>
<evidence type="ECO:0000256" key="3">
    <source>
        <dbReference type="ARBA" id="ARBA00022801"/>
    </source>
</evidence>
<evidence type="ECO:0000256" key="5">
    <source>
        <dbReference type="ARBA" id="ARBA00023295"/>
    </source>
</evidence>
<keyword evidence="8" id="KW-0732">Signal</keyword>
<dbReference type="InterPro" id="IPR023296">
    <property type="entry name" value="Glyco_hydro_beta-prop_sf"/>
</dbReference>
<dbReference type="eggNOG" id="COG3507">
    <property type="taxonomic scope" value="Bacteria"/>
</dbReference>
<keyword evidence="2" id="KW-0624">Polysaccharide degradation</keyword>
<dbReference type="InterPro" id="IPR006710">
    <property type="entry name" value="Glyco_hydro_43"/>
</dbReference>
<dbReference type="GO" id="GO:0004553">
    <property type="term" value="F:hydrolase activity, hydrolyzing O-glycosyl compounds"/>
    <property type="evidence" value="ECO:0007669"/>
    <property type="project" value="InterPro"/>
</dbReference>
<comment type="caution">
    <text evidence="9">The sequence shown here is derived from an EMBL/GenBank/DDBJ whole genome shotgun (WGS) entry which is preliminary data.</text>
</comment>
<dbReference type="RefSeq" id="WP_008991995.1">
    <property type="nucleotide sequence ID" value="NZ_AMSG01000015.1"/>
</dbReference>
<feature type="chain" id="PRO_5003862813" evidence="8">
    <location>
        <begin position="19"/>
        <end position="319"/>
    </location>
</feature>
<dbReference type="STRING" id="555500.I215_10775"/>
<keyword evidence="3 7" id="KW-0378">Hydrolase</keyword>
<dbReference type="OrthoDB" id="9763933at2"/>
<evidence type="ECO:0000256" key="8">
    <source>
        <dbReference type="SAM" id="SignalP"/>
    </source>
</evidence>
<evidence type="ECO:0000256" key="7">
    <source>
        <dbReference type="RuleBase" id="RU361187"/>
    </source>
</evidence>
<evidence type="ECO:0000313" key="10">
    <source>
        <dbReference type="Proteomes" id="UP000007364"/>
    </source>
</evidence>
<evidence type="ECO:0000256" key="2">
    <source>
        <dbReference type="ARBA" id="ARBA00022651"/>
    </source>
</evidence>
<dbReference type="GO" id="GO:0045493">
    <property type="term" value="P:xylan catabolic process"/>
    <property type="evidence" value="ECO:0007669"/>
    <property type="project" value="UniProtKB-KW"/>
</dbReference>
<keyword evidence="10" id="KW-1185">Reference proteome</keyword>
<dbReference type="InterPro" id="IPR052176">
    <property type="entry name" value="Glycosyl_Hydrlase_43_Enz"/>
</dbReference>
<comment type="similarity">
    <text evidence="1 7">Belongs to the glycosyl hydrolase 43 family.</text>
</comment>
<dbReference type="Proteomes" id="UP000007364">
    <property type="component" value="Unassembled WGS sequence"/>
</dbReference>
<accession>K2PQJ7</accession>
<dbReference type="PANTHER" id="PTHR43772:SF2">
    <property type="entry name" value="PUTATIVE (AFU_ORTHOLOGUE AFUA_2G04480)-RELATED"/>
    <property type="match status" value="1"/>
</dbReference>
<keyword evidence="4" id="KW-0119">Carbohydrate metabolism</keyword>
<dbReference type="EMBL" id="AMSG01000015">
    <property type="protein sequence ID" value="EKF54785.1"/>
    <property type="molecule type" value="Genomic_DNA"/>
</dbReference>
<dbReference type="AlphaFoldDB" id="K2PQJ7"/>
<proteinExistence type="inferred from homology"/>
<evidence type="ECO:0000313" key="9">
    <source>
        <dbReference type="EMBL" id="EKF54785.1"/>
    </source>
</evidence>
<feature type="site" description="Important for catalytic activity, responsible for pKa modulation of the active site Glu and correct orientation of both the proton donor and substrate" evidence="6">
    <location>
        <position position="148"/>
    </location>
</feature>
<dbReference type="PANTHER" id="PTHR43772">
    <property type="entry name" value="ENDO-1,4-BETA-XYLANASE"/>
    <property type="match status" value="1"/>
</dbReference>
<dbReference type="SUPFAM" id="SSF75005">
    <property type="entry name" value="Arabinanase/levansucrase/invertase"/>
    <property type="match status" value="1"/>
</dbReference>
<dbReference type="PATRIC" id="fig|555500.3.peg.2222"/>
<evidence type="ECO:0000256" key="4">
    <source>
        <dbReference type="ARBA" id="ARBA00023277"/>
    </source>
</evidence>
<reference evidence="9 10" key="1">
    <citation type="journal article" date="2012" name="J. Bacteriol.">
        <title>Genome Sequence of Galbibacter marinum Type Strain ck-I2-15.</title>
        <authorList>
            <person name="Lai Q."/>
            <person name="Li C."/>
            <person name="Shao Z."/>
        </authorList>
    </citation>
    <scope>NUCLEOTIDE SEQUENCE [LARGE SCALE GENOMIC DNA]</scope>
    <source>
        <strain evidence="10">ck-I2-15</strain>
    </source>
</reference>
<feature type="signal peptide" evidence="8">
    <location>
        <begin position="1"/>
        <end position="18"/>
    </location>
</feature>
<protein>
    <submittedName>
        <fullName evidence="9">Beta-xylosidase</fullName>
    </submittedName>
</protein>
<dbReference type="Pfam" id="PF04616">
    <property type="entry name" value="Glyco_hydro_43"/>
    <property type="match status" value="1"/>
</dbReference>
<organism evidence="9 10">
    <name type="scientific">Galbibacter marinus</name>
    <dbReference type="NCBI Taxonomy" id="555500"/>
    <lineage>
        <taxon>Bacteria</taxon>
        <taxon>Pseudomonadati</taxon>
        <taxon>Bacteroidota</taxon>
        <taxon>Flavobacteriia</taxon>
        <taxon>Flavobacteriales</taxon>
        <taxon>Flavobacteriaceae</taxon>
        <taxon>Galbibacter</taxon>
    </lineage>
</organism>
<dbReference type="Gene3D" id="2.115.10.20">
    <property type="entry name" value="Glycosyl hydrolase domain, family 43"/>
    <property type="match status" value="1"/>
</dbReference>
<gene>
    <name evidence="9" type="ORF">I215_10775</name>
</gene>
<keyword evidence="2" id="KW-0858">Xylan degradation</keyword>
<sequence length="319" mass="36122">MKPTLLFLAMSLCFSTWGQNNPVFPGWYADPEGVVFDDAYWIYPTFSAAYEDQVFLDAFSSKDLVNWTKHPRVLDTSAVKWAHRAVWAPAIVKKDQKYYLFFGANDIQSDQEEGGIGVAVADKPTGPFKDLIGKPLVGKFHNGAQPIDQFVFKDKDGQYYLIYGGWGHCNIAKLKDDFTGFIPFEDGSVFKEITPEGYVEGPFMFIKDGKYYFMWSEGGWTGPDYSVAYAIADSPMGPFTRIDKILEQQPEIATGAGHHSVIQYPDSNQYYIVYHRRPKAETARDSRETCIEVMEFDDNGFIKPVTITTEGVKAHPLRK</sequence>
<dbReference type="CDD" id="cd18827">
    <property type="entry name" value="GH43_XlnD-like"/>
    <property type="match status" value="1"/>
</dbReference>
<keyword evidence="5 7" id="KW-0326">Glycosidase</keyword>
<evidence type="ECO:0000256" key="6">
    <source>
        <dbReference type="PIRSR" id="PIRSR606710-2"/>
    </source>
</evidence>
<evidence type="ECO:0000256" key="1">
    <source>
        <dbReference type="ARBA" id="ARBA00009865"/>
    </source>
</evidence>